<comment type="function">
    <text evidence="3">Regulates mitochondrial small subunit maturation by controlling 15S rRNA 5'-end processing. Localizes to the 5' precursor of the 15S rRNA in a position that is subsequently occupied by mS47 in the mature yeast mtSSU. Uses structure and sequence-specific RNA recognition, binding to a single-stranded region of the precursor and specifically recognizing bases -6 to -1. The exchange of Ccm1 for mS47 is coupled to the irreversible removal of precursor rRNA that is accompanied by conformational changes of the mitoribosomal proteins uS5m and mS26. These conformational changes signal completion of 5'-end rRNA processing through protection of the mature 5'-end of the 15S rRNA and stabilization of mS47. The removal of the 5' precursor together with the dissociation of Ccm1 may be catalyzed by the 5'-3' exoribonuclease Pet127. Involved in the specific removal of group I introns in mitochondrial encoded transcripts.</text>
</comment>
<evidence type="ECO:0000256" key="5">
    <source>
        <dbReference type="PROSITE-ProRule" id="PRU00708"/>
    </source>
</evidence>
<comment type="subunit">
    <text evidence="4">Binds to mitochondrial small subunit 15S rRNA.</text>
</comment>
<evidence type="ECO:0008006" key="9">
    <source>
        <dbReference type="Google" id="ProtNLM"/>
    </source>
</evidence>
<accession>A0AAW0YH80</accession>
<dbReference type="InterPro" id="IPR002885">
    <property type="entry name" value="PPR_rpt"/>
</dbReference>
<evidence type="ECO:0000256" key="2">
    <source>
        <dbReference type="ARBA" id="ARBA00022737"/>
    </source>
</evidence>
<keyword evidence="2" id="KW-0677">Repeat</keyword>
<dbReference type="AlphaFoldDB" id="A0AAW0YH80"/>
<feature type="repeat" description="PPR" evidence="5">
    <location>
        <begin position="736"/>
        <end position="770"/>
    </location>
</feature>
<dbReference type="Proteomes" id="UP001388673">
    <property type="component" value="Unassembled WGS sequence"/>
</dbReference>
<feature type="compositionally biased region" description="Low complexity" evidence="6">
    <location>
        <begin position="14"/>
        <end position="27"/>
    </location>
</feature>
<dbReference type="EMBL" id="JBCAWK010000010">
    <property type="protein sequence ID" value="KAK8847485.1"/>
    <property type="molecule type" value="Genomic_DNA"/>
</dbReference>
<name>A0AAW0YH80_9TREE</name>
<evidence type="ECO:0000256" key="3">
    <source>
        <dbReference type="ARBA" id="ARBA00044493"/>
    </source>
</evidence>
<dbReference type="Pfam" id="PF13041">
    <property type="entry name" value="PPR_2"/>
    <property type="match status" value="1"/>
</dbReference>
<comment type="caution">
    <text evidence="7">The sequence shown here is derived from an EMBL/GenBank/DDBJ whole genome shotgun (WGS) entry which is preliminary data.</text>
</comment>
<dbReference type="GeneID" id="92182601"/>
<dbReference type="Gene3D" id="1.25.40.10">
    <property type="entry name" value="Tetratricopeptide repeat domain"/>
    <property type="match status" value="3"/>
</dbReference>
<dbReference type="PANTHER" id="PTHR47447:SF28">
    <property type="entry name" value="PENTACOTRIPEPTIDE-REPEAT REGION OF PRORP DOMAIN-CONTAINING PROTEIN"/>
    <property type="match status" value="1"/>
</dbReference>
<evidence type="ECO:0000256" key="1">
    <source>
        <dbReference type="ARBA" id="ARBA00006192"/>
    </source>
</evidence>
<evidence type="ECO:0000256" key="6">
    <source>
        <dbReference type="SAM" id="MobiDB-lite"/>
    </source>
</evidence>
<gene>
    <name evidence="7" type="ORF">IAR55_005343</name>
</gene>
<dbReference type="PANTHER" id="PTHR47447">
    <property type="entry name" value="OS03G0856100 PROTEIN"/>
    <property type="match status" value="1"/>
</dbReference>
<sequence length="786" mass="87835">MQGSASRQLIRRVPTLLRSSSPQPSRPTCPACAFLHTRCYAFATRPQRPRKILSEFSSVPKRDPGPSSSVSSLRLLSSLFRIVPTHLRLFRQATSSSNSSSTDSLLRSRFLFLFPTRSAPSSPQLDVQQVIQIAYPLIFRRGLRELLDPQLVRISNLISDFVSSPSAGNLSDEDRRLIISLLGHSFLRVMGENKDLFSAEEKIRVADNYSNFLVSEIGRLNEDVQRLESLQSRFEDGLARLAKTAKACVELFASVVAIWTILRVKLGYTEAVKSTFIWPPLEKVQQHVQKAAQRLGEEPDDYLEGISSLVRPNGRRLPRTTEALEKELTTLRMTGDVDGLIKLWTSVRDRLASSTTDDVQAEPMLDPKPDIRYAVLALFLRAFKRSSISNARTAAGKSLDVFADQVLALCPRPLPRAIAYALMALRARPNDNAFRSGQEVESLDYVDDQGLHDVGALENLKATWKEIGERDVKLYMMYIEGLGRWGDLDGLQMAWNELVQDIKCRELYYAEEAKGNPSAPFPPIQALNHMISAALLVPSTGPAVAINLFEQASQPASSVPCNLITINTMLRHHARQADLQGMTSLFALADKLNLKPDVVTYTTLIQGLLRAGRIDLAKSTLSTMHSQGISPNERMCSMLIADLAKSGTKIGLQHAEDLLKLMLHKGMKTNEVTWTALIAGYFNGGWEKDGWDTINRMTRTGLRLNRVGYNVLFRQARGLDIMALWRRMERDGVTPNSDSYLLVLTHLVKGERWHEVAEVMGEMKKRGFRPEKGALSRLVGNIKARG</sequence>
<reference evidence="7 8" key="1">
    <citation type="journal article" date="2024" name="bioRxiv">
        <title>Comparative genomics of Cryptococcus and Kwoniella reveals pathogenesis evolution and contrasting karyotype dynamics via intercentromeric recombination or chromosome fusion.</title>
        <authorList>
            <person name="Coelho M.A."/>
            <person name="David-Palma M."/>
            <person name="Shea T."/>
            <person name="Bowers K."/>
            <person name="McGinley-Smith S."/>
            <person name="Mohammad A.W."/>
            <person name="Gnirke A."/>
            <person name="Yurkov A.M."/>
            <person name="Nowrousian M."/>
            <person name="Sun S."/>
            <person name="Cuomo C.A."/>
            <person name="Heitman J."/>
        </authorList>
    </citation>
    <scope>NUCLEOTIDE SEQUENCE [LARGE SCALE GENOMIC DNA]</scope>
    <source>
        <strain evidence="7 8">CBS 13917</strain>
    </source>
</reference>
<dbReference type="Pfam" id="PF13812">
    <property type="entry name" value="PPR_3"/>
    <property type="match status" value="1"/>
</dbReference>
<dbReference type="KEGG" id="kne:92182601"/>
<organism evidence="7 8">
    <name type="scientific">Kwoniella newhampshirensis</name>
    <dbReference type="NCBI Taxonomy" id="1651941"/>
    <lineage>
        <taxon>Eukaryota</taxon>
        <taxon>Fungi</taxon>
        <taxon>Dikarya</taxon>
        <taxon>Basidiomycota</taxon>
        <taxon>Agaricomycotina</taxon>
        <taxon>Tremellomycetes</taxon>
        <taxon>Tremellales</taxon>
        <taxon>Cryptococcaceae</taxon>
        <taxon>Kwoniella</taxon>
    </lineage>
</organism>
<evidence type="ECO:0000313" key="8">
    <source>
        <dbReference type="Proteomes" id="UP001388673"/>
    </source>
</evidence>
<dbReference type="RefSeq" id="XP_066801003.1">
    <property type="nucleotide sequence ID" value="XM_066948435.1"/>
</dbReference>
<dbReference type="PROSITE" id="PS51375">
    <property type="entry name" value="PPR"/>
    <property type="match status" value="3"/>
</dbReference>
<dbReference type="NCBIfam" id="TIGR00756">
    <property type="entry name" value="PPR"/>
    <property type="match status" value="2"/>
</dbReference>
<dbReference type="InterPro" id="IPR011990">
    <property type="entry name" value="TPR-like_helical_dom_sf"/>
</dbReference>
<feature type="region of interest" description="Disordered" evidence="6">
    <location>
        <begin position="1"/>
        <end position="27"/>
    </location>
</feature>
<comment type="similarity">
    <text evidence="1">Belongs to the CCM1 family.</text>
</comment>
<protein>
    <recommendedName>
        <fullName evidence="9">Pentatricopeptide repeat protein</fullName>
    </recommendedName>
</protein>
<dbReference type="Pfam" id="PF01535">
    <property type="entry name" value="PPR"/>
    <property type="match status" value="1"/>
</dbReference>
<keyword evidence="8" id="KW-1185">Reference proteome</keyword>
<proteinExistence type="inferred from homology"/>
<evidence type="ECO:0000256" key="4">
    <source>
        <dbReference type="ARBA" id="ARBA00044511"/>
    </source>
</evidence>
<feature type="repeat" description="PPR" evidence="5">
    <location>
        <begin position="670"/>
        <end position="704"/>
    </location>
</feature>
<feature type="repeat" description="PPR" evidence="5">
    <location>
        <begin position="597"/>
        <end position="631"/>
    </location>
</feature>
<evidence type="ECO:0000313" key="7">
    <source>
        <dbReference type="EMBL" id="KAK8847485.1"/>
    </source>
</evidence>